<sequence length="59" mass="6940">MNIQNIIIIVIMVKIYHKYLKTYSFIYLTSFKCLNCFPMFESPTDISTSKLPTKCLKIT</sequence>
<reference evidence="1 2" key="1">
    <citation type="submission" date="2018-11" db="EMBL/GenBank/DDBJ databases">
        <authorList>
            <consortium name="Pathogen Informatics"/>
        </authorList>
    </citation>
    <scope>NUCLEOTIDE SEQUENCE [LARGE SCALE GENOMIC DNA]</scope>
    <source>
        <strain>Denwood</strain>
        <strain evidence="2">Zambia</strain>
    </source>
</reference>
<accession>A0A183NQ25</accession>
<dbReference type="Proteomes" id="UP000269396">
    <property type="component" value="Unassembled WGS sequence"/>
</dbReference>
<organism evidence="1 2">
    <name type="scientific">Schistosoma mattheei</name>
    <dbReference type="NCBI Taxonomy" id="31246"/>
    <lineage>
        <taxon>Eukaryota</taxon>
        <taxon>Metazoa</taxon>
        <taxon>Spiralia</taxon>
        <taxon>Lophotrochozoa</taxon>
        <taxon>Platyhelminthes</taxon>
        <taxon>Trematoda</taxon>
        <taxon>Digenea</taxon>
        <taxon>Strigeidida</taxon>
        <taxon>Schistosomatoidea</taxon>
        <taxon>Schistosomatidae</taxon>
        <taxon>Schistosoma</taxon>
    </lineage>
</organism>
<name>A0A183NQ25_9TREM</name>
<protein>
    <submittedName>
        <fullName evidence="1">Uncharacterized protein</fullName>
    </submittedName>
</protein>
<gene>
    <name evidence="1" type="ORF">SMTD_LOCUS4210</name>
</gene>
<keyword evidence="2" id="KW-1185">Reference proteome</keyword>
<evidence type="ECO:0000313" key="2">
    <source>
        <dbReference type="Proteomes" id="UP000269396"/>
    </source>
</evidence>
<dbReference type="EMBL" id="UZAL01010735">
    <property type="protein sequence ID" value="VDP04126.1"/>
    <property type="molecule type" value="Genomic_DNA"/>
</dbReference>
<dbReference type="AlphaFoldDB" id="A0A183NQ25"/>
<proteinExistence type="predicted"/>
<evidence type="ECO:0000313" key="1">
    <source>
        <dbReference type="EMBL" id="VDP04126.1"/>
    </source>
</evidence>